<keyword evidence="4" id="KW-1185">Reference proteome</keyword>
<dbReference type="AlphaFoldDB" id="A0A0D3H8Z0"/>
<dbReference type="Pfam" id="PF08268">
    <property type="entry name" value="FBA_3"/>
    <property type="match status" value="1"/>
</dbReference>
<evidence type="ECO:0000313" key="3">
    <source>
        <dbReference type="EnsemblPlants" id="OBART09G16550.1"/>
    </source>
</evidence>
<dbReference type="InterPro" id="IPR001810">
    <property type="entry name" value="F-box_dom"/>
</dbReference>
<dbReference type="InterPro" id="IPR050796">
    <property type="entry name" value="SCF_F-box_component"/>
</dbReference>
<dbReference type="Proteomes" id="UP000026960">
    <property type="component" value="Chromosome 9"/>
</dbReference>
<protein>
    <recommendedName>
        <fullName evidence="2">F-box domain-containing protein</fullName>
    </recommendedName>
</protein>
<dbReference type="PANTHER" id="PTHR31672">
    <property type="entry name" value="BNACNNG10540D PROTEIN"/>
    <property type="match status" value="1"/>
</dbReference>
<dbReference type="PaxDb" id="65489-OBART09G16550.1"/>
<dbReference type="eggNOG" id="ENOG502QS4I">
    <property type="taxonomic scope" value="Eukaryota"/>
</dbReference>
<dbReference type="PANTHER" id="PTHR31672:SF13">
    <property type="entry name" value="F-BOX PROTEIN CPR30-LIKE"/>
    <property type="match status" value="1"/>
</dbReference>
<dbReference type="InterPro" id="IPR017451">
    <property type="entry name" value="F-box-assoc_interact_dom"/>
</dbReference>
<accession>A0A0D3H8Z0</accession>
<proteinExistence type="predicted"/>
<feature type="domain" description="F-box" evidence="2">
    <location>
        <begin position="21"/>
        <end position="68"/>
    </location>
</feature>
<feature type="region of interest" description="Disordered" evidence="1">
    <location>
        <begin position="620"/>
        <end position="649"/>
    </location>
</feature>
<dbReference type="NCBIfam" id="TIGR01640">
    <property type="entry name" value="F_box_assoc_1"/>
    <property type="match status" value="1"/>
</dbReference>
<dbReference type="STRING" id="65489.A0A0D3H8Z0"/>
<evidence type="ECO:0000256" key="1">
    <source>
        <dbReference type="SAM" id="MobiDB-lite"/>
    </source>
</evidence>
<dbReference type="SUPFAM" id="SSF81383">
    <property type="entry name" value="F-box domain"/>
    <property type="match status" value="1"/>
</dbReference>
<dbReference type="PROSITE" id="PS50181">
    <property type="entry name" value="FBOX"/>
    <property type="match status" value="1"/>
</dbReference>
<evidence type="ECO:0000259" key="2">
    <source>
        <dbReference type="PROSITE" id="PS50181"/>
    </source>
</evidence>
<dbReference type="Gene3D" id="1.20.1280.50">
    <property type="match status" value="1"/>
</dbReference>
<dbReference type="InterPro" id="IPR036047">
    <property type="entry name" value="F-box-like_dom_sf"/>
</dbReference>
<reference evidence="3" key="1">
    <citation type="journal article" date="2009" name="Rice">
        <title>De Novo Next Generation Sequencing of Plant Genomes.</title>
        <authorList>
            <person name="Rounsley S."/>
            <person name="Marri P.R."/>
            <person name="Yu Y."/>
            <person name="He R."/>
            <person name="Sisneros N."/>
            <person name="Goicoechea J.L."/>
            <person name="Lee S.J."/>
            <person name="Angelova A."/>
            <person name="Kudrna D."/>
            <person name="Luo M."/>
            <person name="Affourtit J."/>
            <person name="Desany B."/>
            <person name="Knight J."/>
            <person name="Niazi F."/>
            <person name="Egholm M."/>
            <person name="Wing R.A."/>
        </authorList>
    </citation>
    <scope>NUCLEOTIDE SEQUENCE [LARGE SCALE GENOMIC DNA]</scope>
    <source>
        <strain evidence="3">cv. IRGC 105608</strain>
    </source>
</reference>
<name>A0A0D3H8Z0_9ORYZ</name>
<feature type="compositionally biased region" description="Gly residues" evidence="1">
    <location>
        <begin position="628"/>
        <end position="647"/>
    </location>
</feature>
<dbReference type="InterPro" id="IPR013187">
    <property type="entry name" value="F-box-assoc_dom_typ3"/>
</dbReference>
<organism evidence="3">
    <name type="scientific">Oryza barthii</name>
    <dbReference type="NCBI Taxonomy" id="65489"/>
    <lineage>
        <taxon>Eukaryota</taxon>
        <taxon>Viridiplantae</taxon>
        <taxon>Streptophyta</taxon>
        <taxon>Embryophyta</taxon>
        <taxon>Tracheophyta</taxon>
        <taxon>Spermatophyta</taxon>
        <taxon>Magnoliopsida</taxon>
        <taxon>Liliopsida</taxon>
        <taxon>Poales</taxon>
        <taxon>Poaceae</taxon>
        <taxon>BOP clade</taxon>
        <taxon>Oryzoideae</taxon>
        <taxon>Oryzeae</taxon>
        <taxon>Oryzinae</taxon>
        <taxon>Oryza</taxon>
    </lineage>
</organism>
<dbReference type="Pfam" id="PF00646">
    <property type="entry name" value="F-box"/>
    <property type="match status" value="1"/>
</dbReference>
<feature type="region of interest" description="Disordered" evidence="1">
    <location>
        <begin position="545"/>
        <end position="586"/>
    </location>
</feature>
<evidence type="ECO:0000313" key="4">
    <source>
        <dbReference type="Proteomes" id="UP000026960"/>
    </source>
</evidence>
<sequence>MAAAADMVSEKAKSNKRKKLECIISRLPRDLIEQVFLSLPVKTLLNCIGVCKQSRSIIRDPKFVTSHLQLAPHCALLFFPRELVSSCGLYPSEAILIDEAWSQSTWDVPVIGPDDFLCGSSNGLVCLYTHTTTIKIANLATGECLHLAKPAKNLTDDHFSFYSFGFHPLTKEYKVTHFLASSHETRIRAKVDSFDGVQVYTLGDEKWKYIGAPEALSLNCVKNSGVVNVDGTMYWLTEDQGASWHHAVMSFDLNKESFGRIQLPTAALEDSAFYGPRRYWIKEIDGKVCIATCQTSDNQPILLRGEIHIWALDINLEQKWIQKYIIQPSAQHIPGPNIVHRDKIVLQHDARNLCSYELLGKNVEVKLSNMEKLLDFSPRKPGSMQVYTFVKSLVRLDSYKKASIVRRPKRKEGWELKKWEALESQRRKIEDIWKKVLQSEQYSIVTTKNLRTTINRLMQRLPDDEALKCIGMKIDQMLHYLPEDCPNQHPRSLRRLNWVAQNQDMDNLEARVDKLNKLRVLRFPPLMLHFGSTYNIFYSVAARLGSGSGRQPTTGRQRRSRPRPSSIPPYCRRAGGQAGRRADVRAKRMTVSAAEATGCSYSQRRRHYCWWHEQEAEAMPRAAATRAGKGGSGRTGGSDGDGGGGGNWHMRQKSAVTTMLRILSSCSRHRDVAATAMVDHQLHPCPHHCSEADEEAEPETQIGVGPTIWLAVGVFGQPSG</sequence>
<dbReference type="Gramene" id="OBART09G16550.1">
    <property type="protein sequence ID" value="OBART09G16550.1"/>
    <property type="gene ID" value="OBART09G16550"/>
</dbReference>
<dbReference type="EnsemblPlants" id="OBART09G16550.1">
    <property type="protein sequence ID" value="OBART09G16550.1"/>
    <property type="gene ID" value="OBART09G16550"/>
</dbReference>
<dbReference type="HOGENOM" id="CLU_027176_10_0_1"/>
<dbReference type="SMART" id="SM00256">
    <property type="entry name" value="FBOX"/>
    <property type="match status" value="1"/>
</dbReference>
<reference evidence="3" key="2">
    <citation type="submission" date="2015-03" db="UniProtKB">
        <authorList>
            <consortium name="EnsemblPlants"/>
        </authorList>
    </citation>
    <scope>IDENTIFICATION</scope>
</reference>